<dbReference type="GeneID" id="92758887"/>
<protein>
    <submittedName>
        <fullName evidence="1">Uncharacterized protein</fullName>
    </submittedName>
</protein>
<evidence type="ECO:0000313" key="2">
    <source>
        <dbReference type="Proteomes" id="UP000596145"/>
    </source>
</evidence>
<sequence>MVENFLESIGLLPDRDADFELVSGVDVLAMDLSARPVNGLTQWGIYPDPSGANIGYAVSTEDVGLELFSIRATQTNRALVRQLTPGLAEVQVVNEDEEVTGKVLVAVDDPAVYPDPTGEDPFLPAAEYRIGALAVEMQVFDTVEDWRATQEPVDADGQPVYLGPGFIASPWLFELASNPQAIDRANPIAVLNAECGEVERVTNALTGRDWCKVEIDCGFPITLGMPVDADPAPGKIVDGQVFLTGSTGHWYA</sequence>
<evidence type="ECO:0000313" key="1">
    <source>
        <dbReference type="EMBL" id="QQB46767.1"/>
    </source>
</evidence>
<gene>
    <name evidence="1" type="ORF">I6I10_02155</name>
</gene>
<dbReference type="OrthoDB" id="4411426at2"/>
<accession>A0A7T4EG56</accession>
<dbReference type="RefSeq" id="WP_084036377.1">
    <property type="nucleotide sequence ID" value="NZ_CP066007.1"/>
</dbReference>
<dbReference type="EMBL" id="CP066007">
    <property type="protein sequence ID" value="QQB46767.1"/>
    <property type="molecule type" value="Genomic_DNA"/>
</dbReference>
<reference evidence="1 2" key="1">
    <citation type="submission" date="2020-12" db="EMBL/GenBank/DDBJ databases">
        <title>FDA dAtabase for Regulatory Grade micrObial Sequences (FDA-ARGOS): Supporting development and validation of Infectious Disease Dx tests.</title>
        <authorList>
            <person name="Sproer C."/>
            <person name="Gronow S."/>
            <person name="Severitt S."/>
            <person name="Schroder I."/>
            <person name="Tallon L."/>
            <person name="Sadzewicz L."/>
            <person name="Zhao X."/>
            <person name="Boylan J."/>
            <person name="Ott S."/>
            <person name="Bowen H."/>
            <person name="Vavikolanu K."/>
            <person name="Mehta A."/>
            <person name="Aluvathingal J."/>
            <person name="Nadendla S."/>
            <person name="Lowell S."/>
            <person name="Myers T."/>
            <person name="Yan Y."/>
            <person name="Sichtig H."/>
        </authorList>
    </citation>
    <scope>NUCLEOTIDE SEQUENCE [LARGE SCALE GENOMIC DNA]</scope>
    <source>
        <strain evidence="1 2">FDAARGOS_1053</strain>
    </source>
</reference>
<name>A0A7T4EG56_9CORY</name>
<organism evidence="1 2">
    <name type="scientific">Corynebacterium glucuronolyticum</name>
    <dbReference type="NCBI Taxonomy" id="39791"/>
    <lineage>
        <taxon>Bacteria</taxon>
        <taxon>Bacillati</taxon>
        <taxon>Actinomycetota</taxon>
        <taxon>Actinomycetes</taxon>
        <taxon>Mycobacteriales</taxon>
        <taxon>Corynebacteriaceae</taxon>
        <taxon>Corynebacterium</taxon>
    </lineage>
</organism>
<dbReference type="AlphaFoldDB" id="A0A7T4EG56"/>
<dbReference type="Proteomes" id="UP000596145">
    <property type="component" value="Chromosome"/>
</dbReference>
<proteinExistence type="predicted"/>